<dbReference type="GO" id="GO:0005829">
    <property type="term" value="C:cytosol"/>
    <property type="evidence" value="ECO:0007669"/>
    <property type="project" value="TreeGrafter"/>
</dbReference>
<dbReference type="Gene3D" id="2.40.50.180">
    <property type="entry name" value="CheA-289, Domain 4"/>
    <property type="match status" value="1"/>
</dbReference>
<dbReference type="EMBL" id="UOFS01000012">
    <property type="protein sequence ID" value="VAW92395.1"/>
    <property type="molecule type" value="Genomic_DNA"/>
</dbReference>
<dbReference type="GO" id="GO:0007165">
    <property type="term" value="P:signal transduction"/>
    <property type="evidence" value="ECO:0007669"/>
    <property type="project" value="InterPro"/>
</dbReference>
<accession>A0A3B0ZG64</accession>
<dbReference type="PANTHER" id="PTHR22617">
    <property type="entry name" value="CHEMOTAXIS SENSOR HISTIDINE KINASE-RELATED"/>
    <property type="match status" value="1"/>
</dbReference>
<proteinExistence type="predicted"/>
<dbReference type="PANTHER" id="PTHR22617:SF43">
    <property type="entry name" value="PROTEIN PILI"/>
    <property type="match status" value="1"/>
</dbReference>
<dbReference type="SUPFAM" id="SSF50341">
    <property type="entry name" value="CheW-like"/>
    <property type="match status" value="1"/>
</dbReference>
<evidence type="ECO:0000259" key="1">
    <source>
        <dbReference type="PROSITE" id="PS50851"/>
    </source>
</evidence>
<dbReference type="AlphaFoldDB" id="A0A3B0ZG64"/>
<evidence type="ECO:0000313" key="2">
    <source>
        <dbReference type="EMBL" id="VAW92395.1"/>
    </source>
</evidence>
<protein>
    <recommendedName>
        <fullName evidence="1">CheW-like domain-containing protein</fullName>
    </recommendedName>
</protein>
<dbReference type="Pfam" id="PF01584">
    <property type="entry name" value="CheW"/>
    <property type="match status" value="1"/>
</dbReference>
<dbReference type="GO" id="GO:0006935">
    <property type="term" value="P:chemotaxis"/>
    <property type="evidence" value="ECO:0007669"/>
    <property type="project" value="InterPro"/>
</dbReference>
<dbReference type="InterPro" id="IPR002545">
    <property type="entry name" value="CheW-lke_dom"/>
</dbReference>
<dbReference type="SMART" id="SM00260">
    <property type="entry name" value="CheW"/>
    <property type="match status" value="1"/>
</dbReference>
<feature type="domain" description="CheW-like" evidence="1">
    <location>
        <begin position="37"/>
        <end position="177"/>
    </location>
</feature>
<dbReference type="InterPro" id="IPR039315">
    <property type="entry name" value="CheW"/>
</dbReference>
<name>A0A3B0ZG64_9ZZZZ</name>
<reference evidence="2" key="1">
    <citation type="submission" date="2018-06" db="EMBL/GenBank/DDBJ databases">
        <authorList>
            <person name="Zhirakovskaya E."/>
        </authorList>
    </citation>
    <scope>NUCLEOTIDE SEQUENCE</scope>
</reference>
<dbReference type="InterPro" id="IPR036061">
    <property type="entry name" value="CheW-like_dom_sf"/>
</dbReference>
<organism evidence="2">
    <name type="scientific">hydrothermal vent metagenome</name>
    <dbReference type="NCBI Taxonomy" id="652676"/>
    <lineage>
        <taxon>unclassified sequences</taxon>
        <taxon>metagenomes</taxon>
        <taxon>ecological metagenomes</taxon>
    </lineage>
</organism>
<sequence length="185" mass="20796">MPSSLHKLDPITLLRELESRSRHHAMGLPMQVEIQNTWSGVGFRIGDIRLVVEMDSVSEILSIPGFTRIPGAHPWVKGLANVRGTLIPIIDLRILLNAGMVKQEKRTRMLVIKEDGAVAGFMVDEVYGMRHFIATDRQDDLPNAEDFIQPYILGSYIQNDMPWGLFDMNKISSSTAFHQVAARTV</sequence>
<dbReference type="PROSITE" id="PS50851">
    <property type="entry name" value="CHEW"/>
    <property type="match status" value="1"/>
</dbReference>
<gene>
    <name evidence="2" type="ORF">MNBD_GAMMA22-327</name>
</gene>
<dbReference type="Gene3D" id="2.30.30.40">
    <property type="entry name" value="SH3 Domains"/>
    <property type="match status" value="1"/>
</dbReference>